<name>A0ABU4MNJ2_9ACTN</name>
<keyword evidence="3" id="KW-1185">Reference proteome</keyword>
<accession>A0ABU4MNJ2</accession>
<protein>
    <submittedName>
        <fullName evidence="2">Helix-turn-helix transcriptional regulator</fullName>
    </submittedName>
</protein>
<dbReference type="CDD" id="cd00093">
    <property type="entry name" value="HTH_XRE"/>
    <property type="match status" value="1"/>
</dbReference>
<gene>
    <name evidence="2" type="ORF">PV383_17815</name>
</gene>
<sequence length="283" mass="31548">MATRRNPTARQVRLGTELRRMRDAAGLKATQAAALLGTSSAQISQIESGIAGVSEDRLRRLAAHYACTNHELIDALVALATERTQGWWEKYRGLLATAFLDLAELEHHATYRHNVEFLHIPGLLQTEEYSRAIFSYRVPELPYAELELRVRHRMDRKVAIEGPDPVPYTAVIHESALRIRVGDRAAARTQLTSVLEHSEADHITVRVIPFDLDGFAGATSGMTYAGGPVPKLDTALRDTPHGTAFIDAEAQLGALRTLFRKVEAVALEPERSRDFIHRLMKEL</sequence>
<dbReference type="SUPFAM" id="SSF47413">
    <property type="entry name" value="lambda repressor-like DNA-binding domains"/>
    <property type="match status" value="1"/>
</dbReference>
<dbReference type="SMART" id="SM00530">
    <property type="entry name" value="HTH_XRE"/>
    <property type="match status" value="1"/>
</dbReference>
<dbReference type="EMBL" id="JARAWJ010000012">
    <property type="protein sequence ID" value="MDX3039018.1"/>
    <property type="molecule type" value="Genomic_DNA"/>
</dbReference>
<dbReference type="Gene3D" id="1.10.260.40">
    <property type="entry name" value="lambda repressor-like DNA-binding domains"/>
    <property type="match status" value="1"/>
</dbReference>
<dbReference type="InterPro" id="IPR001387">
    <property type="entry name" value="Cro/C1-type_HTH"/>
</dbReference>
<proteinExistence type="predicted"/>
<dbReference type="PROSITE" id="PS50943">
    <property type="entry name" value="HTH_CROC1"/>
    <property type="match status" value="1"/>
</dbReference>
<dbReference type="Pfam" id="PF13560">
    <property type="entry name" value="HTH_31"/>
    <property type="match status" value="1"/>
</dbReference>
<dbReference type="RefSeq" id="WP_045556250.1">
    <property type="nucleotide sequence ID" value="NZ_JABXWF010000013.1"/>
</dbReference>
<dbReference type="Proteomes" id="UP001282474">
    <property type="component" value="Unassembled WGS sequence"/>
</dbReference>
<evidence type="ECO:0000313" key="3">
    <source>
        <dbReference type="Proteomes" id="UP001282474"/>
    </source>
</evidence>
<organism evidence="2 3">
    <name type="scientific">Streptomyces caniscabiei</name>
    <dbReference type="NCBI Taxonomy" id="2746961"/>
    <lineage>
        <taxon>Bacteria</taxon>
        <taxon>Bacillati</taxon>
        <taxon>Actinomycetota</taxon>
        <taxon>Actinomycetes</taxon>
        <taxon>Kitasatosporales</taxon>
        <taxon>Streptomycetaceae</taxon>
        <taxon>Streptomyces</taxon>
    </lineage>
</organism>
<dbReference type="InterPro" id="IPR010982">
    <property type="entry name" value="Lambda_DNA-bd_dom_sf"/>
</dbReference>
<reference evidence="2 3" key="1">
    <citation type="journal article" date="2023" name="Microb. Genom.">
        <title>Mesoterricola silvestris gen. nov., sp. nov., Mesoterricola sediminis sp. nov., Geothrix oryzae sp. nov., Geothrix edaphica sp. nov., Geothrix rubra sp. nov., and Geothrix limicola sp. nov., six novel members of Acidobacteriota isolated from soils.</title>
        <authorList>
            <person name="Weisberg A.J."/>
            <person name="Pearce E."/>
            <person name="Kramer C.G."/>
            <person name="Chang J.H."/>
            <person name="Clarke C.R."/>
        </authorList>
    </citation>
    <scope>NUCLEOTIDE SEQUENCE [LARGE SCALE GENOMIC DNA]</scope>
    <source>
        <strain evidence="2 3">NE20-4-1</strain>
    </source>
</reference>
<evidence type="ECO:0000259" key="1">
    <source>
        <dbReference type="PROSITE" id="PS50943"/>
    </source>
</evidence>
<comment type="caution">
    <text evidence="2">The sequence shown here is derived from an EMBL/GenBank/DDBJ whole genome shotgun (WGS) entry which is preliminary data.</text>
</comment>
<dbReference type="InterPro" id="IPR043917">
    <property type="entry name" value="DUF5753"/>
</dbReference>
<evidence type="ECO:0000313" key="2">
    <source>
        <dbReference type="EMBL" id="MDX3039018.1"/>
    </source>
</evidence>
<feature type="domain" description="HTH cro/C1-type" evidence="1">
    <location>
        <begin position="18"/>
        <end position="72"/>
    </location>
</feature>
<dbReference type="Pfam" id="PF19054">
    <property type="entry name" value="DUF5753"/>
    <property type="match status" value="1"/>
</dbReference>